<evidence type="ECO:0000313" key="3">
    <source>
        <dbReference type="Proteomes" id="UP000261600"/>
    </source>
</evidence>
<protein>
    <recommendedName>
        <fullName evidence="1">F-box domain-containing protein</fullName>
    </recommendedName>
</protein>
<dbReference type="InterPro" id="IPR032675">
    <property type="entry name" value="LRR_dom_sf"/>
</dbReference>
<accession>A0A3Q3J225</accession>
<dbReference type="Proteomes" id="UP000261600">
    <property type="component" value="Unplaced"/>
</dbReference>
<dbReference type="Ensembl" id="ENSMALT00000012641.1">
    <property type="protein sequence ID" value="ENSMALP00000012378.1"/>
    <property type="gene ID" value="ENSMALG00000008790.1"/>
</dbReference>
<dbReference type="SUPFAM" id="SSF52047">
    <property type="entry name" value="RNI-like"/>
    <property type="match status" value="1"/>
</dbReference>
<dbReference type="Gene3D" id="3.80.10.10">
    <property type="entry name" value="Ribonuclease Inhibitor"/>
    <property type="match status" value="1"/>
</dbReference>
<dbReference type="SMART" id="SM00367">
    <property type="entry name" value="LRR_CC"/>
    <property type="match status" value="3"/>
</dbReference>
<dbReference type="AlphaFoldDB" id="A0A3Q3J225"/>
<evidence type="ECO:0000259" key="1">
    <source>
        <dbReference type="Pfam" id="PF12937"/>
    </source>
</evidence>
<dbReference type="InterPro" id="IPR001810">
    <property type="entry name" value="F-box_dom"/>
</dbReference>
<dbReference type="InterPro" id="IPR050648">
    <property type="entry name" value="F-box_LRR-repeat"/>
</dbReference>
<dbReference type="GO" id="GO:0005737">
    <property type="term" value="C:cytoplasm"/>
    <property type="evidence" value="ECO:0007669"/>
    <property type="project" value="TreeGrafter"/>
</dbReference>
<sequence>MCLRRHHVSRPYNTACRLIVAAYQQASHHHRDKACLSVLRQLTMHLTQLNRECLLHLFSFLDKDSRKSLSLTCHHLREVFLEPCLWNLLHFTSPCQLRRDNFVLGSSLRYLTICWYSSRVLQVCNIEDWLKSSFQKDICSKHEALVSAFLAHVCHMCPNLRSLTLSGCGHITDQDVISVLQSCKKLCCLHLENCVRITDRSLESVVAHGDSLEEVKVDFCRNISQAGLQAVRDKRPGIQLSAERSADMIPDSKPEERVLVRRTLQKVLQFS</sequence>
<evidence type="ECO:0000313" key="2">
    <source>
        <dbReference type="Ensembl" id="ENSMALP00000012378.1"/>
    </source>
</evidence>
<name>A0A3Q3J225_MONAL</name>
<organism evidence="2 3">
    <name type="scientific">Monopterus albus</name>
    <name type="common">Swamp eel</name>
    <dbReference type="NCBI Taxonomy" id="43700"/>
    <lineage>
        <taxon>Eukaryota</taxon>
        <taxon>Metazoa</taxon>
        <taxon>Chordata</taxon>
        <taxon>Craniata</taxon>
        <taxon>Vertebrata</taxon>
        <taxon>Euteleostomi</taxon>
        <taxon>Actinopterygii</taxon>
        <taxon>Neopterygii</taxon>
        <taxon>Teleostei</taxon>
        <taxon>Neoteleostei</taxon>
        <taxon>Acanthomorphata</taxon>
        <taxon>Anabantaria</taxon>
        <taxon>Synbranchiformes</taxon>
        <taxon>Synbranchidae</taxon>
        <taxon>Monopterus</taxon>
    </lineage>
</organism>
<feature type="domain" description="F-box" evidence="1">
    <location>
        <begin position="52"/>
        <end position="91"/>
    </location>
</feature>
<dbReference type="InterPro" id="IPR006553">
    <property type="entry name" value="Leu-rich_rpt_Cys-con_subtyp"/>
</dbReference>
<proteinExistence type="predicted"/>
<keyword evidence="3" id="KW-1185">Reference proteome</keyword>
<dbReference type="STRING" id="43700.ENSMALP00000012378"/>
<reference evidence="2" key="1">
    <citation type="submission" date="2025-08" db="UniProtKB">
        <authorList>
            <consortium name="Ensembl"/>
        </authorList>
    </citation>
    <scope>IDENTIFICATION</scope>
</reference>
<reference evidence="2" key="2">
    <citation type="submission" date="2025-09" db="UniProtKB">
        <authorList>
            <consortium name="Ensembl"/>
        </authorList>
    </citation>
    <scope>IDENTIFICATION</scope>
</reference>
<dbReference type="Pfam" id="PF12937">
    <property type="entry name" value="F-box-like"/>
    <property type="match status" value="1"/>
</dbReference>
<dbReference type="PANTHER" id="PTHR13382">
    <property type="entry name" value="MITOCHONDRIAL ATP SYNTHASE COUPLING FACTOR B"/>
    <property type="match status" value="1"/>
</dbReference>